<evidence type="ECO:0000313" key="1">
    <source>
        <dbReference type="EMBL" id="AUB44733.1"/>
    </source>
</evidence>
<dbReference type="AlphaFoldDB" id="A0A2K8TAW5"/>
<dbReference type="KEGG" id="nfl:COO91_10973"/>
<keyword evidence="1" id="KW-0614">Plasmid</keyword>
<evidence type="ECO:0000313" key="2">
    <source>
        <dbReference type="Proteomes" id="UP000232003"/>
    </source>
</evidence>
<proteinExistence type="predicted"/>
<organism evidence="1 2">
    <name type="scientific">Nostoc flagelliforme CCNUN1</name>
    <dbReference type="NCBI Taxonomy" id="2038116"/>
    <lineage>
        <taxon>Bacteria</taxon>
        <taxon>Bacillati</taxon>
        <taxon>Cyanobacteriota</taxon>
        <taxon>Cyanophyceae</taxon>
        <taxon>Nostocales</taxon>
        <taxon>Nostocaceae</taxon>
        <taxon>Nostoc</taxon>
    </lineage>
</organism>
<accession>A0A2K8TAW5</accession>
<gene>
    <name evidence="1" type="ORF">COO91_10973</name>
</gene>
<reference evidence="1 2" key="1">
    <citation type="submission" date="2017-11" db="EMBL/GenBank/DDBJ databases">
        <title>Complete genome of a free-living desiccation-tolerant cyanobacterium and its photosynthetic adaptation to extreme terrestrial habitat.</title>
        <authorList>
            <person name="Shang J."/>
        </authorList>
    </citation>
    <scope>NUCLEOTIDE SEQUENCE [LARGE SCALE GENOMIC DNA]</scope>
    <source>
        <strain evidence="1 2">CCNUN1</strain>
        <plasmid evidence="2">pnfsy08</plasmid>
    </source>
</reference>
<dbReference type="EMBL" id="CP024793">
    <property type="protein sequence ID" value="AUB44733.1"/>
    <property type="molecule type" value="Genomic_DNA"/>
</dbReference>
<dbReference type="Proteomes" id="UP000232003">
    <property type="component" value="Plasmid pNFSY08"/>
</dbReference>
<geneLocation type="plasmid" evidence="2">
    <name>pnfsy08</name>
</geneLocation>
<name>A0A2K8TAW5_9NOSO</name>
<protein>
    <submittedName>
        <fullName evidence="1">Uncharacterized protein</fullName>
    </submittedName>
</protein>
<sequence>MIPLQSLPMKEPRVYSFDIAGYEQLDYFFHANQLHLILFSF</sequence>
<keyword evidence="2" id="KW-1185">Reference proteome</keyword>